<keyword evidence="3" id="KW-1185">Reference proteome</keyword>
<accession>A0A8J8NG19</accession>
<dbReference type="Proteomes" id="UP000785679">
    <property type="component" value="Unassembled WGS sequence"/>
</dbReference>
<name>A0A8J8NG19_HALGN</name>
<feature type="compositionally biased region" description="Basic and acidic residues" evidence="1">
    <location>
        <begin position="341"/>
        <end position="357"/>
    </location>
</feature>
<evidence type="ECO:0000256" key="1">
    <source>
        <dbReference type="SAM" id="MobiDB-lite"/>
    </source>
</evidence>
<evidence type="ECO:0000313" key="2">
    <source>
        <dbReference type="EMBL" id="TNV74632.1"/>
    </source>
</evidence>
<reference evidence="2" key="1">
    <citation type="submission" date="2019-06" db="EMBL/GenBank/DDBJ databases">
        <authorList>
            <person name="Zheng W."/>
        </authorList>
    </citation>
    <scope>NUCLEOTIDE SEQUENCE</scope>
    <source>
        <strain evidence="2">QDHG01</strain>
    </source>
</reference>
<protein>
    <submittedName>
        <fullName evidence="2">Uncharacterized protein</fullName>
    </submittedName>
</protein>
<feature type="compositionally biased region" description="Low complexity" evidence="1">
    <location>
        <begin position="944"/>
        <end position="965"/>
    </location>
</feature>
<dbReference type="EMBL" id="RRYP01016759">
    <property type="protein sequence ID" value="TNV74632.1"/>
    <property type="molecule type" value="Genomic_DNA"/>
</dbReference>
<organism evidence="2 3">
    <name type="scientific">Halteria grandinella</name>
    <dbReference type="NCBI Taxonomy" id="5974"/>
    <lineage>
        <taxon>Eukaryota</taxon>
        <taxon>Sar</taxon>
        <taxon>Alveolata</taxon>
        <taxon>Ciliophora</taxon>
        <taxon>Intramacronucleata</taxon>
        <taxon>Spirotrichea</taxon>
        <taxon>Stichotrichia</taxon>
        <taxon>Sporadotrichida</taxon>
        <taxon>Halteriidae</taxon>
        <taxon>Halteria</taxon>
    </lineage>
</organism>
<comment type="caution">
    <text evidence="2">The sequence shown here is derived from an EMBL/GenBank/DDBJ whole genome shotgun (WGS) entry which is preliminary data.</text>
</comment>
<gene>
    <name evidence="2" type="ORF">FGO68_gene10630</name>
</gene>
<feature type="region of interest" description="Disordered" evidence="1">
    <location>
        <begin position="925"/>
        <end position="965"/>
    </location>
</feature>
<proteinExistence type="predicted"/>
<feature type="compositionally biased region" description="Polar residues" evidence="1">
    <location>
        <begin position="927"/>
        <end position="943"/>
    </location>
</feature>
<sequence length="965" mass="107586">MALNYYYRKLITTIPSESNLLFRALFAETYVLIWPQIYWIHWVYNKIGALSNHGCSNIYYSKQISSYCHTIQGAKSIKIRENLLLKQMQNIQQQESNRFFQSQLCALSDLANRRPSLAPLSNDFSASSSTAISPPVMPQFAMKPKVLMGAPIKRNSHHNDEEILRTSSDYDDEDDRFDDFNKSDEFKKLLSNPLQNVKVATQSATSFPSGRHNSHLTASKPTSTLAHDSLFTLELQSFRLDHANFQPSPSSHLVLRPQHFKLSKLQNTNLRYEVIYKNLLRDFRKFFVLDFNQTTEYIKKKRRQEPSFYIHCLRMYLVDKNIKVEKSAHSSSKDNQLSPVENRDQIDLPRQSSEKQSESGASIEALVFALGSLVYPKEMLKELKMGGEKVCGGQAKNPDYKGEQYFQDDQQQDLEDESGDGSMAMGKGGEKQNALFGGAEFQEFQALLNSSGSISDGMDKNLTALQMRARQVVEVYHYLYRFSVERLHAFVSDTAMVSLFKYYFESQGPRRILKSDTMRKYKDSYLEAGERIIDSLHQNTRVGGGYALDAATMSGTTAVSQAQKTSYLPNRQAQIQKSHSYNEAGEGIHYLPQQRNSSKLEGSNGLSTGSATLYPTILEANRLQPGVVVPNFNPMANQSQIQSSVVNHHAHNLQPSSSYLLQAQANMFSQNQTGFQNALSIRQNSNSGCNSQQQLQQMMIRQQQQQDLMISQVGAKEQIAVQNYNQAMNIAGPSNLGSNQIIGVNQIRFAQGALNSAQVMGGNPGFNENLSSSLGKVQFTNANGLQSNGPSQIQGILQLQQQPQLMGIYSLNAGGLSQVSQIQQSTQQQNMAMLGGGNAGIPSGCLGTSSMQSPNIFNTNGNIAQLSNLYLQGNPSLMMKSQAQLIQQQQAVMNNNILLQMNQNKFANIQQSQQRMMMMNANNSSSGAMLQTNAPVASSQQQTSFNRSSNHSTSSPLSNVSPRLV</sequence>
<dbReference type="AlphaFoldDB" id="A0A8J8NG19"/>
<evidence type="ECO:0000313" key="3">
    <source>
        <dbReference type="Proteomes" id="UP000785679"/>
    </source>
</evidence>
<dbReference type="OrthoDB" id="326062at2759"/>
<feature type="region of interest" description="Disordered" evidence="1">
    <location>
        <begin position="327"/>
        <end position="358"/>
    </location>
</feature>